<sequence>RPLFLDETPIPASGVITLDRKRDAAAPTVKRKRMQAFDFTEGSYDFEQSPQAPDLNMPHQEASGHTSIREWKSRTSVEVPDLSALDTAIVGPSTVQGPLYDLFDSLGDDVEDPSDAGFEGKPEVGADYDMDDEE</sequence>
<evidence type="ECO:0000313" key="3">
    <source>
        <dbReference type="Proteomes" id="UP000823775"/>
    </source>
</evidence>
<name>A0ABS8T7U3_DATST</name>
<proteinExistence type="predicted"/>
<evidence type="ECO:0008006" key="4">
    <source>
        <dbReference type="Google" id="ProtNLM"/>
    </source>
</evidence>
<keyword evidence="3" id="KW-1185">Reference proteome</keyword>
<comment type="caution">
    <text evidence="2">The sequence shown here is derived from an EMBL/GenBank/DDBJ whole genome shotgun (WGS) entry which is preliminary data.</text>
</comment>
<feature type="non-terminal residue" evidence="2">
    <location>
        <position position="1"/>
    </location>
</feature>
<feature type="region of interest" description="Disordered" evidence="1">
    <location>
        <begin position="44"/>
        <end position="74"/>
    </location>
</feature>
<dbReference type="Proteomes" id="UP000823775">
    <property type="component" value="Unassembled WGS sequence"/>
</dbReference>
<evidence type="ECO:0000256" key="1">
    <source>
        <dbReference type="SAM" id="MobiDB-lite"/>
    </source>
</evidence>
<organism evidence="2 3">
    <name type="scientific">Datura stramonium</name>
    <name type="common">Jimsonweed</name>
    <name type="synonym">Common thornapple</name>
    <dbReference type="NCBI Taxonomy" id="4076"/>
    <lineage>
        <taxon>Eukaryota</taxon>
        <taxon>Viridiplantae</taxon>
        <taxon>Streptophyta</taxon>
        <taxon>Embryophyta</taxon>
        <taxon>Tracheophyta</taxon>
        <taxon>Spermatophyta</taxon>
        <taxon>Magnoliopsida</taxon>
        <taxon>eudicotyledons</taxon>
        <taxon>Gunneridae</taxon>
        <taxon>Pentapetalae</taxon>
        <taxon>asterids</taxon>
        <taxon>lamiids</taxon>
        <taxon>Solanales</taxon>
        <taxon>Solanaceae</taxon>
        <taxon>Solanoideae</taxon>
        <taxon>Datureae</taxon>
        <taxon>Datura</taxon>
    </lineage>
</organism>
<protein>
    <recommendedName>
        <fullName evidence="4">Condensin complex subunit 2</fullName>
    </recommendedName>
</protein>
<feature type="region of interest" description="Disordered" evidence="1">
    <location>
        <begin position="102"/>
        <end position="134"/>
    </location>
</feature>
<evidence type="ECO:0000313" key="2">
    <source>
        <dbReference type="EMBL" id="MCD7466983.1"/>
    </source>
</evidence>
<dbReference type="EMBL" id="JACEIK010001186">
    <property type="protein sequence ID" value="MCD7466983.1"/>
    <property type="molecule type" value="Genomic_DNA"/>
</dbReference>
<reference evidence="2 3" key="1">
    <citation type="journal article" date="2021" name="BMC Genomics">
        <title>Datura genome reveals duplications of psychoactive alkaloid biosynthetic genes and high mutation rate following tissue culture.</title>
        <authorList>
            <person name="Rajewski A."/>
            <person name="Carter-House D."/>
            <person name="Stajich J."/>
            <person name="Litt A."/>
        </authorList>
    </citation>
    <scope>NUCLEOTIDE SEQUENCE [LARGE SCALE GENOMIC DNA]</scope>
    <source>
        <strain evidence="2">AR-01</strain>
    </source>
</reference>
<gene>
    <name evidence="2" type="ORF">HAX54_004112</name>
</gene>
<accession>A0ABS8T7U3</accession>